<gene>
    <name evidence="2" type="ORF">Gohar_018777</name>
</gene>
<reference evidence="2 3" key="1">
    <citation type="journal article" date="2019" name="Genome Biol. Evol.">
        <title>Insights into the evolution of the New World diploid cottons (Gossypium, subgenus Houzingenia) based on genome sequencing.</title>
        <authorList>
            <person name="Grover C.E."/>
            <person name="Arick M.A. 2nd"/>
            <person name="Thrash A."/>
            <person name="Conover J.L."/>
            <person name="Sanders W.S."/>
            <person name="Peterson D.G."/>
            <person name="Frelichowski J.E."/>
            <person name="Scheffler J.A."/>
            <person name="Scheffler B.E."/>
            <person name="Wendel J.F."/>
        </authorList>
    </citation>
    <scope>NUCLEOTIDE SEQUENCE [LARGE SCALE GENOMIC DNA]</scope>
    <source>
        <strain evidence="2">0</strain>
        <tissue evidence="2">Leaf</tissue>
    </source>
</reference>
<keyword evidence="3" id="KW-1185">Reference proteome</keyword>
<sequence length="95" mass="10832">MEDNIAGLSLRDDDDEAGGSSSSALCFVDFWVQAHHVSLGYYYEDLARQFGNFLGTFFAFDSTNFNFGSHHSLWVRVKLDVRILLKRKKCLALSY</sequence>
<dbReference type="EMBL" id="JABFAD010000003">
    <property type="protein sequence ID" value="MBA0794449.1"/>
    <property type="molecule type" value="Genomic_DNA"/>
</dbReference>
<comment type="caution">
    <text evidence="2">The sequence shown here is derived from an EMBL/GenBank/DDBJ whole genome shotgun (WGS) entry which is preliminary data.</text>
</comment>
<name>A0A7J9GA39_9ROSI</name>
<protein>
    <submittedName>
        <fullName evidence="2">Uncharacterized protein</fullName>
    </submittedName>
</protein>
<evidence type="ECO:0000256" key="1">
    <source>
        <dbReference type="SAM" id="MobiDB-lite"/>
    </source>
</evidence>
<dbReference type="Proteomes" id="UP000593560">
    <property type="component" value="Unassembled WGS sequence"/>
</dbReference>
<evidence type="ECO:0000313" key="2">
    <source>
        <dbReference type="EMBL" id="MBA0794449.1"/>
    </source>
</evidence>
<feature type="region of interest" description="Disordered" evidence="1">
    <location>
        <begin position="1"/>
        <end position="21"/>
    </location>
</feature>
<dbReference type="OrthoDB" id="983454at2759"/>
<accession>A0A7J9GA39</accession>
<organism evidence="2 3">
    <name type="scientific">Gossypium harknessii</name>
    <dbReference type="NCBI Taxonomy" id="34285"/>
    <lineage>
        <taxon>Eukaryota</taxon>
        <taxon>Viridiplantae</taxon>
        <taxon>Streptophyta</taxon>
        <taxon>Embryophyta</taxon>
        <taxon>Tracheophyta</taxon>
        <taxon>Spermatophyta</taxon>
        <taxon>Magnoliopsida</taxon>
        <taxon>eudicotyledons</taxon>
        <taxon>Gunneridae</taxon>
        <taxon>Pentapetalae</taxon>
        <taxon>rosids</taxon>
        <taxon>malvids</taxon>
        <taxon>Malvales</taxon>
        <taxon>Malvaceae</taxon>
        <taxon>Malvoideae</taxon>
        <taxon>Gossypium</taxon>
    </lineage>
</organism>
<dbReference type="AlphaFoldDB" id="A0A7J9GA39"/>
<evidence type="ECO:0000313" key="3">
    <source>
        <dbReference type="Proteomes" id="UP000593560"/>
    </source>
</evidence>
<proteinExistence type="predicted"/>